<dbReference type="EMBL" id="JAMZEJ010000010">
    <property type="protein sequence ID" value="MCQ8242223.1"/>
    <property type="molecule type" value="Genomic_DNA"/>
</dbReference>
<protein>
    <recommendedName>
        <fullName evidence="3">tRNA nucleotidyltransferase/poly(A) polymerase RNA and SrmB- binding domain-containing protein</fullName>
    </recommendedName>
</protein>
<sequence length="241" mass="26710">MSSDVLAVVLEALARTWLRRAAKGTILFLPDPELGEVLAASEHLAQLLASPSETTILSQVAILSSLRSFPEKRALNWIQLVLERGRSLTKNEALALGRLVRIKKWYDVLDEVVFYAHGSREDIRPTLRMCLPMLSFSTRWMLGLSSLTKMEKLQMFAVTAAELYPSPALINDLWRRAGVAETLSPNVGFIDGWQSVLVRGDKEEGRGSLIQAIRVMLHDHPSSSDLGFAAAECGLIDPSRN</sequence>
<gene>
    <name evidence="1" type="ORF">NFI88_15415</name>
</gene>
<accession>A0ABT1W0U8</accession>
<organism evidence="1 2">
    <name type="scientific">Rhizosaccharibacter radicis</name>
    <dbReference type="NCBI Taxonomy" id="2782605"/>
    <lineage>
        <taxon>Bacteria</taxon>
        <taxon>Pseudomonadati</taxon>
        <taxon>Pseudomonadota</taxon>
        <taxon>Alphaproteobacteria</taxon>
        <taxon>Acetobacterales</taxon>
        <taxon>Acetobacteraceae</taxon>
        <taxon>Rhizosaccharibacter</taxon>
    </lineage>
</organism>
<evidence type="ECO:0008006" key="3">
    <source>
        <dbReference type="Google" id="ProtNLM"/>
    </source>
</evidence>
<evidence type="ECO:0000313" key="1">
    <source>
        <dbReference type="EMBL" id="MCQ8242223.1"/>
    </source>
</evidence>
<evidence type="ECO:0000313" key="2">
    <source>
        <dbReference type="Proteomes" id="UP001524547"/>
    </source>
</evidence>
<dbReference type="RefSeq" id="WP_422920981.1">
    <property type="nucleotide sequence ID" value="NZ_JAMZEJ010000010.1"/>
</dbReference>
<proteinExistence type="predicted"/>
<dbReference type="Proteomes" id="UP001524547">
    <property type="component" value="Unassembled WGS sequence"/>
</dbReference>
<comment type="caution">
    <text evidence="1">The sequence shown here is derived from an EMBL/GenBank/DDBJ whole genome shotgun (WGS) entry which is preliminary data.</text>
</comment>
<keyword evidence="2" id="KW-1185">Reference proteome</keyword>
<reference evidence="1 2" key="1">
    <citation type="submission" date="2022-06" db="EMBL/GenBank/DDBJ databases">
        <title>Rhizosaccharibacter gen. nov. sp. nov. KSS12, endophytic bacteria isolated from sugarcane.</title>
        <authorList>
            <person name="Pitiwittayakul N."/>
        </authorList>
    </citation>
    <scope>NUCLEOTIDE SEQUENCE [LARGE SCALE GENOMIC DNA]</scope>
    <source>
        <strain evidence="1 2">KSS12</strain>
    </source>
</reference>
<name>A0ABT1W0U8_9PROT</name>